<evidence type="ECO:0000313" key="2">
    <source>
        <dbReference type="Proteomes" id="UP000244929"/>
    </source>
</evidence>
<keyword evidence="2" id="KW-1185">Reference proteome</keyword>
<organism evidence="1 2">
    <name type="scientific">Flavobacterium album</name>
    <dbReference type="NCBI Taxonomy" id="2175091"/>
    <lineage>
        <taxon>Bacteria</taxon>
        <taxon>Pseudomonadati</taxon>
        <taxon>Bacteroidota</taxon>
        <taxon>Flavobacteriia</taxon>
        <taxon>Flavobacteriales</taxon>
        <taxon>Flavobacteriaceae</taxon>
        <taxon>Flavobacterium</taxon>
    </lineage>
</organism>
<dbReference type="RefSeq" id="WP_108777381.1">
    <property type="nucleotide sequence ID" value="NZ_CP029186.1"/>
</dbReference>
<sequence>MIKSILIFGTILTSTLVLAITLTGISKTPAHEAGKKMRKTTITAGPVFSDIVEAKEWNTQSGQSFTKAKYDAFQSETSVKLLGPKTNALKLTFDVTVEKGNLEVLILDAKGWVVFSKVFTKNEKRDTQVSLEAGREYDLQFVGKKATGSYLCKWAER</sequence>
<dbReference type="OrthoDB" id="1364080at2"/>
<name>A0A2S1QWB4_9FLAO</name>
<proteinExistence type="predicted"/>
<dbReference type="Proteomes" id="UP000244929">
    <property type="component" value="Chromosome"/>
</dbReference>
<evidence type="ECO:0000313" key="1">
    <source>
        <dbReference type="EMBL" id="AWH84675.1"/>
    </source>
</evidence>
<protein>
    <submittedName>
        <fullName evidence="1">Uncharacterized protein</fullName>
    </submittedName>
</protein>
<gene>
    <name evidence="1" type="ORF">HYN59_05860</name>
</gene>
<dbReference type="EMBL" id="CP029186">
    <property type="protein sequence ID" value="AWH84675.1"/>
    <property type="molecule type" value="Genomic_DNA"/>
</dbReference>
<dbReference type="AlphaFoldDB" id="A0A2S1QWB4"/>
<reference evidence="1 2" key="1">
    <citation type="submission" date="2018-04" db="EMBL/GenBank/DDBJ databases">
        <title>Genome sequencing of Flavobacterium sp. HYN0059.</title>
        <authorList>
            <person name="Yi H."/>
            <person name="Baek C."/>
        </authorList>
    </citation>
    <scope>NUCLEOTIDE SEQUENCE [LARGE SCALE GENOMIC DNA]</scope>
    <source>
        <strain evidence="1 2">HYN0059</strain>
    </source>
</reference>
<dbReference type="KEGG" id="falb:HYN59_05860"/>
<accession>A0A2S1QWB4</accession>